<proteinExistence type="predicted"/>
<reference evidence="1 2" key="1">
    <citation type="submission" date="2019-01" db="EMBL/GenBank/DDBJ databases">
        <title>Novel species of Cellulomonas.</title>
        <authorList>
            <person name="Liu Q."/>
            <person name="Xin Y.-H."/>
        </authorList>
    </citation>
    <scope>NUCLEOTIDE SEQUENCE [LARGE SCALE GENOMIC DNA]</scope>
    <source>
        <strain evidence="1 2">HLT2-17</strain>
    </source>
</reference>
<dbReference type="PIRSF" id="PIRSF028451">
    <property type="entry name" value="UCP028451"/>
    <property type="match status" value="1"/>
</dbReference>
<protein>
    <submittedName>
        <fullName evidence="1">DUF2461 domain-containing protein</fullName>
    </submittedName>
</protein>
<sequence>MAFHGWTDAVLDFYDGLEVDNSKAYWQAHKQVYDEQVRAPMQALLAELADEFGDAKIYRPNRDIRFSADKTPYKSHIGGTLARHGYVQLSADGLAVASGMYVFATDQLARYRRAVASDIPGEALVRIVDDARAAGLTTTAASTLATAPRGYPRDHPRIELLRMKGLVTWKQWPVEPWLGTAAAKDEVVEVLRASRPLTRWLDTQVGPADQQV</sequence>
<dbReference type="NCBIfam" id="TIGR02453">
    <property type="entry name" value="TIGR02453 family protein"/>
    <property type="match status" value="1"/>
</dbReference>
<dbReference type="InterPro" id="IPR012808">
    <property type="entry name" value="CHP02453"/>
</dbReference>
<dbReference type="PANTHER" id="PTHR36452:SF1">
    <property type="entry name" value="DUF2461 DOMAIN-CONTAINING PROTEIN"/>
    <property type="match status" value="1"/>
</dbReference>
<dbReference type="PANTHER" id="PTHR36452">
    <property type="entry name" value="CHROMOSOME 12, WHOLE GENOME SHOTGUN SEQUENCE"/>
    <property type="match status" value="1"/>
</dbReference>
<name>A0A4Q5MZ21_9MICO</name>
<dbReference type="Proteomes" id="UP000293764">
    <property type="component" value="Unassembled WGS sequence"/>
</dbReference>
<dbReference type="EMBL" id="SDWW01000024">
    <property type="protein sequence ID" value="RYV50950.1"/>
    <property type="molecule type" value="Genomic_DNA"/>
</dbReference>
<evidence type="ECO:0000313" key="2">
    <source>
        <dbReference type="Proteomes" id="UP000293764"/>
    </source>
</evidence>
<accession>A0A4Q5MZ21</accession>
<comment type="caution">
    <text evidence="1">The sequence shown here is derived from an EMBL/GenBank/DDBJ whole genome shotgun (WGS) entry which is preliminary data.</text>
</comment>
<gene>
    <name evidence="1" type="ORF">EUA98_11050</name>
</gene>
<dbReference type="Pfam" id="PF09365">
    <property type="entry name" value="DUF2461"/>
    <property type="match status" value="1"/>
</dbReference>
<organism evidence="1 2">
    <name type="scientific">Pengzhenrongella frigida</name>
    <dbReference type="NCBI Taxonomy" id="1259133"/>
    <lineage>
        <taxon>Bacteria</taxon>
        <taxon>Bacillati</taxon>
        <taxon>Actinomycetota</taxon>
        <taxon>Actinomycetes</taxon>
        <taxon>Micrococcales</taxon>
        <taxon>Pengzhenrongella</taxon>
    </lineage>
</organism>
<dbReference type="InterPro" id="IPR015996">
    <property type="entry name" value="UCP028451"/>
</dbReference>
<keyword evidence="2" id="KW-1185">Reference proteome</keyword>
<dbReference type="OrthoDB" id="9794241at2"/>
<evidence type="ECO:0000313" key="1">
    <source>
        <dbReference type="EMBL" id="RYV50950.1"/>
    </source>
</evidence>
<dbReference type="AlphaFoldDB" id="A0A4Q5MZ21"/>